<proteinExistence type="predicted"/>
<keyword evidence="2" id="KW-1185">Reference proteome</keyword>
<evidence type="ECO:0000313" key="2">
    <source>
        <dbReference type="Proteomes" id="UP000011560"/>
    </source>
</evidence>
<sequence>MSPKSTPTTLPSPSVVRLTLQSNESSLHTVNWANSAEYRRTEPLYFDWNYAIMTRGACELDAGGLTRRLTHG</sequence>
<organism evidence="1 2">
    <name type="scientific">Halovivax asiaticus JCM 14624</name>
    <dbReference type="NCBI Taxonomy" id="1227490"/>
    <lineage>
        <taxon>Archaea</taxon>
        <taxon>Methanobacteriati</taxon>
        <taxon>Methanobacteriota</taxon>
        <taxon>Stenosarchaea group</taxon>
        <taxon>Halobacteria</taxon>
        <taxon>Halobacteriales</taxon>
        <taxon>Natrialbaceae</taxon>
        <taxon>Halovivax</taxon>
    </lineage>
</organism>
<name>M0BMX1_9EURY</name>
<comment type="caution">
    <text evidence="1">The sequence shown here is derived from an EMBL/GenBank/DDBJ whole genome shotgun (WGS) entry which is preliminary data.</text>
</comment>
<gene>
    <name evidence="1" type="ORF">C479_09118</name>
</gene>
<dbReference type="Proteomes" id="UP000011560">
    <property type="component" value="Unassembled WGS sequence"/>
</dbReference>
<protein>
    <submittedName>
        <fullName evidence="1">Uncharacterized protein</fullName>
    </submittedName>
</protein>
<dbReference type="AlphaFoldDB" id="M0BMX1"/>
<dbReference type="EMBL" id="AOIQ01000014">
    <property type="protein sequence ID" value="ELZ10959.1"/>
    <property type="molecule type" value="Genomic_DNA"/>
</dbReference>
<reference evidence="1 2" key="1">
    <citation type="journal article" date="2014" name="PLoS Genet.">
        <title>Phylogenetically driven sequencing of extremely halophilic archaea reveals strategies for static and dynamic osmo-response.</title>
        <authorList>
            <person name="Becker E.A."/>
            <person name="Seitzer P.M."/>
            <person name="Tritt A."/>
            <person name="Larsen D."/>
            <person name="Krusor M."/>
            <person name="Yao A.I."/>
            <person name="Wu D."/>
            <person name="Madern D."/>
            <person name="Eisen J.A."/>
            <person name="Darling A.E."/>
            <person name="Facciotti M.T."/>
        </authorList>
    </citation>
    <scope>NUCLEOTIDE SEQUENCE [LARGE SCALE GENOMIC DNA]</scope>
    <source>
        <strain evidence="1 2">JCM 14624</strain>
    </source>
</reference>
<evidence type="ECO:0000313" key="1">
    <source>
        <dbReference type="EMBL" id="ELZ10959.1"/>
    </source>
</evidence>
<accession>M0BMX1</accession>